<dbReference type="InterPro" id="IPR041371">
    <property type="entry name" value="GH92_N"/>
</dbReference>
<evidence type="ECO:0000259" key="2">
    <source>
        <dbReference type="Pfam" id="PF17678"/>
    </source>
</evidence>
<protein>
    <submittedName>
        <fullName evidence="3">CAZy families GH92 protein</fullName>
    </submittedName>
</protein>
<feature type="signal peptide" evidence="1">
    <location>
        <begin position="1"/>
        <end position="32"/>
    </location>
</feature>
<accession>A0A060C753</accession>
<feature type="chain" id="PRO_5039220328" evidence="1">
    <location>
        <begin position="33"/>
        <end position="160"/>
    </location>
</feature>
<dbReference type="GO" id="GO:0030246">
    <property type="term" value="F:carbohydrate binding"/>
    <property type="evidence" value="ECO:0007669"/>
    <property type="project" value="InterPro"/>
</dbReference>
<sequence>MHRPDQHAGVVLGRWIALGVVAVLGIATSAAAGPASSAEAASSLVTDQQAYDAVNMWVGTKYDTSQNKGNSAYANTWPGAGLPFGMTQFSPTTYTSSTGSARGGYEYDSDQLRGFGMTRISGTGCENNNSEFDIPLLPYTGSLTSGALPTSPGSNIKKYY</sequence>
<dbReference type="Pfam" id="PF17678">
    <property type="entry name" value="Glyco_hydro_92N"/>
    <property type="match status" value="1"/>
</dbReference>
<name>A0A060C753_9ACTN</name>
<evidence type="ECO:0000313" key="3">
    <source>
        <dbReference type="EMBL" id="AIA92463.1"/>
    </source>
</evidence>
<organism evidence="3">
    <name type="scientific">uncultured Streptomyces sp</name>
    <dbReference type="NCBI Taxonomy" id="174707"/>
    <lineage>
        <taxon>Bacteria</taxon>
        <taxon>Bacillati</taxon>
        <taxon>Actinomycetota</taxon>
        <taxon>Actinomycetes</taxon>
        <taxon>Kitasatosporales</taxon>
        <taxon>Streptomycetaceae</taxon>
        <taxon>Streptomyces</taxon>
        <taxon>environmental samples</taxon>
    </lineage>
</organism>
<feature type="domain" description="Glycosyl hydrolase family 92 N-terminal" evidence="2">
    <location>
        <begin position="54"/>
        <end position="145"/>
    </location>
</feature>
<evidence type="ECO:0000256" key="1">
    <source>
        <dbReference type="SAM" id="SignalP"/>
    </source>
</evidence>
<reference evidence="3" key="1">
    <citation type="journal article" date="2013" name="Environ. Microbiol.">
        <title>Seasonally variable intestinal metagenomes of the red palm weevil (Rhynchophorus ferrugineus).</title>
        <authorList>
            <person name="Jia S."/>
            <person name="Zhang X."/>
            <person name="Zhang G."/>
            <person name="Yin A."/>
            <person name="Zhang S."/>
            <person name="Li F."/>
            <person name="Wang L."/>
            <person name="Zhao D."/>
            <person name="Yun Q."/>
            <person name="Tala"/>
            <person name="Wang J."/>
            <person name="Sun G."/>
            <person name="Baabdullah M."/>
            <person name="Yu X."/>
            <person name="Hu S."/>
            <person name="Al-Mssallem I.S."/>
            <person name="Yu J."/>
        </authorList>
    </citation>
    <scope>NUCLEOTIDE SEQUENCE</scope>
</reference>
<feature type="non-terminal residue" evidence="3">
    <location>
        <position position="160"/>
    </location>
</feature>
<dbReference type="InterPro" id="IPR014718">
    <property type="entry name" value="GH-type_carb-bd"/>
</dbReference>
<dbReference type="EMBL" id="KF125140">
    <property type="protein sequence ID" value="AIA92463.1"/>
    <property type="molecule type" value="Genomic_DNA"/>
</dbReference>
<proteinExistence type="predicted"/>
<dbReference type="AlphaFoldDB" id="A0A060C753"/>
<dbReference type="Gene3D" id="2.70.98.10">
    <property type="match status" value="1"/>
</dbReference>
<keyword evidence="1" id="KW-0732">Signal</keyword>